<feature type="domain" description="Histidine kinase" evidence="8">
    <location>
        <begin position="371"/>
        <end position="586"/>
    </location>
</feature>
<evidence type="ECO:0000256" key="6">
    <source>
        <dbReference type="PROSITE-ProRule" id="PRU00169"/>
    </source>
</evidence>
<feature type="domain" description="Response regulatory" evidence="9">
    <location>
        <begin position="611"/>
        <end position="728"/>
    </location>
</feature>
<dbReference type="InterPro" id="IPR005467">
    <property type="entry name" value="His_kinase_dom"/>
</dbReference>
<dbReference type="Gene3D" id="3.40.50.2300">
    <property type="match status" value="1"/>
</dbReference>
<dbReference type="PROSITE" id="PS50112">
    <property type="entry name" value="PAS"/>
    <property type="match status" value="1"/>
</dbReference>
<comment type="catalytic activity">
    <reaction evidence="1">
        <text>ATP + protein L-histidine = ADP + protein N-phospho-L-histidine.</text>
        <dbReference type="EC" id="2.7.13.3"/>
    </reaction>
</comment>
<evidence type="ECO:0000256" key="5">
    <source>
        <dbReference type="ARBA" id="ARBA00022777"/>
    </source>
</evidence>
<dbReference type="Gene3D" id="1.20.120.160">
    <property type="entry name" value="HPT domain"/>
    <property type="match status" value="1"/>
</dbReference>
<name>A0A917WAL7_9RHOB</name>
<dbReference type="GO" id="GO:0000155">
    <property type="term" value="F:phosphorelay sensor kinase activity"/>
    <property type="evidence" value="ECO:0007669"/>
    <property type="project" value="InterPro"/>
</dbReference>
<dbReference type="RefSeq" id="WP_051630293.1">
    <property type="nucleotide sequence ID" value="NZ_BMLF01000001.1"/>
</dbReference>
<proteinExistence type="predicted"/>
<dbReference type="FunFam" id="3.30.565.10:FF:000006">
    <property type="entry name" value="Sensor histidine kinase WalK"/>
    <property type="match status" value="1"/>
</dbReference>
<dbReference type="PROSITE" id="PS50109">
    <property type="entry name" value="HIS_KIN"/>
    <property type="match status" value="1"/>
</dbReference>
<dbReference type="PANTHER" id="PTHR43047">
    <property type="entry name" value="TWO-COMPONENT HISTIDINE PROTEIN KINASE"/>
    <property type="match status" value="1"/>
</dbReference>
<dbReference type="InterPro" id="IPR036097">
    <property type="entry name" value="HisK_dim/P_sf"/>
</dbReference>
<evidence type="ECO:0000259" key="10">
    <source>
        <dbReference type="PROSITE" id="PS50112"/>
    </source>
</evidence>
<keyword evidence="12" id="KW-1185">Reference proteome</keyword>
<sequence>MEPQRDWRRFEGRPPRLILLGTVAVLCLVIIGYLVTEVRQKLAELAYSPADNMQWTLSQFEVEYLELMLAASVAMKLEATDAETLRPALAEVRKRYDILYSRVETLSQSQLYNEILRAETLGPGFSTLETGLRDMIPVIDGPDPRLAAALPDMRRTLIDLRGTVRDVLTNGNQALVELADNTRNAVALVLFRLVIASLVLLAALSLLVLMFRQVAAQNERRTWEVLTTSARLETIFSTSRDAILVLDRRGTIETANDAAAEMFGRSREGLAGLGIGQYLFHTSETPTPLGAGDLDPLCSEADKTALRLIGRSAQTTFPVEVSMNVTDREGAAVYVCVIRDISHQVAAEAELTHSRDRALAGERAKARFLGVVSHEMRTPLNGIIGALELMQDARAEDIQAHYLPVLRNSSSVLLDLVNDVLEITRIEGRVAVEPVVFDLDHLIASVLDAEQHRAQAHDNALHRAEEPPVGPVTGDRRRVRQILLNLVSNAAKFTRAGRITVSAERLSGDRVEIQVADTGIGIAEADLETIFDDFVRTDSANQLQIQGTGLGLGIARQLARSMRGDIGVESIEGEGSIFRVTLLLPAASSADLPAARPETAQAAPRPGPRLEILMAEDNATNRFVTRRMLTRQGHAVTEAHDGEEAVQKAGERPFDLILMDVSMPRTDGIEATRLIRSGHGPNRATRIVALTAHVGDDLVASLKRAGMDGVLAKPLTGADLSGVVADTLSLAQPVPPGHDTPTEESPLPILDPDQIGAILSGDANGGLPDRLDRFLSEGATAFDKLESGPGIDPGAAAPVLHDFAGSAAVFGARRLHAVLVEAETHARDGNAPALAASIARARPLWQRTRAAVLDRRLDRAAEKTEG</sequence>
<keyword evidence="3 6" id="KW-0597">Phosphoprotein</keyword>
<dbReference type="InterPro" id="IPR035965">
    <property type="entry name" value="PAS-like_dom_sf"/>
</dbReference>
<dbReference type="Pfam" id="PF13188">
    <property type="entry name" value="PAS_8"/>
    <property type="match status" value="1"/>
</dbReference>
<dbReference type="InterPro" id="IPR011006">
    <property type="entry name" value="CheY-like_superfamily"/>
</dbReference>
<dbReference type="InterPro" id="IPR004358">
    <property type="entry name" value="Sig_transdc_His_kin-like_C"/>
</dbReference>
<dbReference type="SMART" id="SM00387">
    <property type="entry name" value="HATPase_c"/>
    <property type="match status" value="1"/>
</dbReference>
<dbReference type="SUPFAM" id="SSF52172">
    <property type="entry name" value="CheY-like"/>
    <property type="match status" value="1"/>
</dbReference>
<evidence type="ECO:0000313" key="12">
    <source>
        <dbReference type="Proteomes" id="UP000649829"/>
    </source>
</evidence>
<dbReference type="SUPFAM" id="SSF47226">
    <property type="entry name" value="Histidine-containing phosphotransfer domain, HPT domain"/>
    <property type="match status" value="1"/>
</dbReference>
<evidence type="ECO:0000256" key="2">
    <source>
        <dbReference type="ARBA" id="ARBA00012438"/>
    </source>
</evidence>
<evidence type="ECO:0000256" key="3">
    <source>
        <dbReference type="ARBA" id="ARBA00022553"/>
    </source>
</evidence>
<dbReference type="SMART" id="SM00091">
    <property type="entry name" value="PAS"/>
    <property type="match status" value="1"/>
</dbReference>
<reference evidence="11" key="1">
    <citation type="journal article" date="2014" name="Int. J. Syst. Evol. Microbiol.">
        <title>Complete genome sequence of Corynebacterium casei LMG S-19264T (=DSM 44701T), isolated from a smear-ripened cheese.</title>
        <authorList>
            <consortium name="US DOE Joint Genome Institute (JGI-PGF)"/>
            <person name="Walter F."/>
            <person name="Albersmeier A."/>
            <person name="Kalinowski J."/>
            <person name="Ruckert C."/>
        </authorList>
    </citation>
    <scope>NUCLEOTIDE SEQUENCE</scope>
    <source>
        <strain evidence="11">CGMCC 1.6293</strain>
    </source>
</reference>
<dbReference type="PRINTS" id="PR00344">
    <property type="entry name" value="BCTRLSENSOR"/>
</dbReference>
<dbReference type="InterPro" id="IPR001789">
    <property type="entry name" value="Sig_transdc_resp-reg_receiver"/>
</dbReference>
<feature type="transmembrane region" description="Helical" evidence="7">
    <location>
        <begin position="189"/>
        <end position="211"/>
    </location>
</feature>
<dbReference type="EC" id="2.7.13.3" evidence="2"/>
<keyword evidence="5 11" id="KW-0418">Kinase</keyword>
<dbReference type="Gene3D" id="1.10.287.130">
    <property type="match status" value="1"/>
</dbReference>
<feature type="domain" description="PAS" evidence="10">
    <location>
        <begin position="228"/>
        <end position="272"/>
    </location>
</feature>
<dbReference type="SUPFAM" id="SSF47384">
    <property type="entry name" value="Homodimeric domain of signal transducing histidine kinase"/>
    <property type="match status" value="1"/>
</dbReference>
<reference evidence="11" key="2">
    <citation type="submission" date="2020-09" db="EMBL/GenBank/DDBJ databases">
        <authorList>
            <person name="Sun Q."/>
            <person name="Zhou Y."/>
        </authorList>
    </citation>
    <scope>NUCLEOTIDE SEQUENCE</scope>
    <source>
        <strain evidence="11">CGMCC 1.6293</strain>
    </source>
</reference>
<organism evidence="11 12">
    <name type="scientific">Pseudooceanicola nanhaiensis</name>
    <dbReference type="NCBI Taxonomy" id="375761"/>
    <lineage>
        <taxon>Bacteria</taxon>
        <taxon>Pseudomonadati</taxon>
        <taxon>Pseudomonadota</taxon>
        <taxon>Alphaproteobacteria</taxon>
        <taxon>Rhodobacterales</taxon>
        <taxon>Paracoccaceae</taxon>
        <taxon>Pseudooceanicola</taxon>
    </lineage>
</organism>
<dbReference type="EMBL" id="BMLF01000001">
    <property type="protein sequence ID" value="GGL89033.1"/>
    <property type="molecule type" value="Genomic_DNA"/>
</dbReference>
<comment type="caution">
    <text evidence="11">The sequence shown here is derived from an EMBL/GenBank/DDBJ whole genome shotgun (WGS) entry which is preliminary data.</text>
</comment>
<dbReference type="SMART" id="SM00388">
    <property type="entry name" value="HisKA"/>
    <property type="match status" value="1"/>
</dbReference>
<evidence type="ECO:0000256" key="4">
    <source>
        <dbReference type="ARBA" id="ARBA00022679"/>
    </source>
</evidence>
<keyword evidence="7" id="KW-0472">Membrane</keyword>
<dbReference type="PANTHER" id="PTHR43047:SF64">
    <property type="entry name" value="HISTIDINE KINASE CONTAINING CHEY-HOMOLOGOUS RECEIVER DOMAIN AND PAS DOMAIN-RELATED"/>
    <property type="match status" value="1"/>
</dbReference>
<evidence type="ECO:0000313" key="11">
    <source>
        <dbReference type="EMBL" id="GGL89033.1"/>
    </source>
</evidence>
<dbReference type="AlphaFoldDB" id="A0A917WAL7"/>
<dbReference type="SMART" id="SM00448">
    <property type="entry name" value="REC"/>
    <property type="match status" value="1"/>
</dbReference>
<dbReference type="Gene3D" id="3.30.450.20">
    <property type="entry name" value="PAS domain"/>
    <property type="match status" value="1"/>
</dbReference>
<dbReference type="SUPFAM" id="SSF55785">
    <property type="entry name" value="PYP-like sensor domain (PAS domain)"/>
    <property type="match status" value="1"/>
</dbReference>
<dbReference type="InterPro" id="IPR036641">
    <property type="entry name" value="HPT_dom_sf"/>
</dbReference>
<feature type="modified residue" description="4-aspartylphosphate" evidence="6">
    <location>
        <position position="660"/>
    </location>
</feature>
<evidence type="ECO:0000259" key="9">
    <source>
        <dbReference type="PROSITE" id="PS50110"/>
    </source>
</evidence>
<dbReference type="Proteomes" id="UP000649829">
    <property type="component" value="Unassembled WGS sequence"/>
</dbReference>
<dbReference type="Pfam" id="PF00072">
    <property type="entry name" value="Response_reg"/>
    <property type="match status" value="1"/>
</dbReference>
<protein>
    <recommendedName>
        <fullName evidence="2">histidine kinase</fullName>
        <ecNumber evidence="2">2.7.13.3</ecNumber>
    </recommendedName>
</protein>
<keyword evidence="7" id="KW-0812">Transmembrane</keyword>
<dbReference type="InterPro" id="IPR000014">
    <property type="entry name" value="PAS"/>
</dbReference>
<dbReference type="InterPro" id="IPR003661">
    <property type="entry name" value="HisK_dim/P_dom"/>
</dbReference>
<dbReference type="PROSITE" id="PS50110">
    <property type="entry name" value="RESPONSE_REGULATORY"/>
    <property type="match status" value="1"/>
</dbReference>
<dbReference type="Pfam" id="PF00512">
    <property type="entry name" value="HisKA"/>
    <property type="match status" value="1"/>
</dbReference>
<dbReference type="CDD" id="cd00082">
    <property type="entry name" value="HisKA"/>
    <property type="match status" value="1"/>
</dbReference>
<dbReference type="SUPFAM" id="SSF55874">
    <property type="entry name" value="ATPase domain of HSP90 chaperone/DNA topoisomerase II/histidine kinase"/>
    <property type="match status" value="1"/>
</dbReference>
<evidence type="ECO:0000256" key="7">
    <source>
        <dbReference type="SAM" id="Phobius"/>
    </source>
</evidence>
<dbReference type="Gene3D" id="3.30.565.10">
    <property type="entry name" value="Histidine kinase-like ATPase, C-terminal domain"/>
    <property type="match status" value="1"/>
</dbReference>
<dbReference type="CDD" id="cd00130">
    <property type="entry name" value="PAS"/>
    <property type="match status" value="1"/>
</dbReference>
<feature type="transmembrane region" description="Helical" evidence="7">
    <location>
        <begin position="17"/>
        <end position="35"/>
    </location>
</feature>
<dbReference type="NCBIfam" id="TIGR00229">
    <property type="entry name" value="sensory_box"/>
    <property type="match status" value="1"/>
</dbReference>
<evidence type="ECO:0000259" key="8">
    <source>
        <dbReference type="PROSITE" id="PS50109"/>
    </source>
</evidence>
<dbReference type="InterPro" id="IPR036890">
    <property type="entry name" value="HATPase_C_sf"/>
</dbReference>
<keyword evidence="4" id="KW-0808">Transferase</keyword>
<keyword evidence="7" id="KW-1133">Transmembrane helix</keyword>
<dbReference type="InterPro" id="IPR003594">
    <property type="entry name" value="HATPase_dom"/>
</dbReference>
<evidence type="ECO:0000256" key="1">
    <source>
        <dbReference type="ARBA" id="ARBA00000085"/>
    </source>
</evidence>
<dbReference type="Pfam" id="PF02518">
    <property type="entry name" value="HATPase_c"/>
    <property type="match status" value="1"/>
</dbReference>
<dbReference type="CDD" id="cd16922">
    <property type="entry name" value="HATPase_EvgS-ArcB-TorS-like"/>
    <property type="match status" value="1"/>
</dbReference>
<gene>
    <name evidence="11" type="ORF">GCM10011534_08950</name>
</gene>
<accession>A0A917WAL7</accession>
<dbReference type="CDD" id="cd17546">
    <property type="entry name" value="REC_hyHK_CKI1_RcsC-like"/>
    <property type="match status" value="1"/>
</dbReference>